<dbReference type="InterPro" id="IPR041562">
    <property type="entry name" value="MCM_lid"/>
</dbReference>
<dbReference type="Gene3D" id="2.20.28.10">
    <property type="match status" value="1"/>
</dbReference>
<dbReference type="SMART" id="SM00305">
    <property type="entry name" value="HintC"/>
    <property type="match status" value="1"/>
</dbReference>
<dbReference type="Pfam" id="PF14551">
    <property type="entry name" value="MCM_N"/>
    <property type="match status" value="1"/>
</dbReference>
<keyword evidence="9" id="KW-0651">Protein splicing</keyword>
<accession>A0ABU2G4V9</accession>
<keyword evidence="16" id="KW-1185">Reference proteome</keyword>
<keyword evidence="10" id="KW-0238">DNA-binding</keyword>
<dbReference type="Gene3D" id="2.170.16.10">
    <property type="entry name" value="Hedgehog/Intein (Hint) domain"/>
    <property type="match status" value="1"/>
</dbReference>
<dbReference type="InterPro" id="IPR001387">
    <property type="entry name" value="Cro/C1-type_HTH"/>
</dbReference>
<evidence type="ECO:0000256" key="5">
    <source>
        <dbReference type="ARBA" id="ARBA00022801"/>
    </source>
</evidence>
<dbReference type="Gene3D" id="3.30.1640.10">
    <property type="entry name" value="mini-chromosome maintenance (MCM) complex, chain A, domain 1"/>
    <property type="match status" value="1"/>
</dbReference>
<dbReference type="InterPro" id="IPR001208">
    <property type="entry name" value="MCM_dom"/>
</dbReference>
<evidence type="ECO:0000256" key="6">
    <source>
        <dbReference type="ARBA" id="ARBA00022806"/>
    </source>
</evidence>
<dbReference type="InterPro" id="IPR048907">
    <property type="entry name" value="WHD_MCM_arc"/>
</dbReference>
<gene>
    <name evidence="15" type="ORF">NDI79_16795</name>
</gene>
<evidence type="ECO:0000256" key="1">
    <source>
        <dbReference type="ARBA" id="ARBA00008010"/>
    </source>
</evidence>
<dbReference type="SUPFAM" id="SSF55608">
    <property type="entry name" value="Homing endonucleases"/>
    <property type="match status" value="2"/>
</dbReference>
<dbReference type="NCBIfam" id="TIGR01443">
    <property type="entry name" value="intein_Cterm"/>
    <property type="match status" value="1"/>
</dbReference>
<dbReference type="InterPro" id="IPR018525">
    <property type="entry name" value="MCM_CS"/>
</dbReference>
<dbReference type="Gene3D" id="2.40.50.140">
    <property type="entry name" value="Nucleic acid-binding proteins"/>
    <property type="match status" value="1"/>
</dbReference>
<keyword evidence="4" id="KW-0547">Nucleotide-binding</keyword>
<dbReference type="PROSITE" id="PS00847">
    <property type="entry name" value="MCM_1"/>
    <property type="match status" value="1"/>
</dbReference>
<evidence type="ECO:0000256" key="9">
    <source>
        <dbReference type="ARBA" id="ARBA00023000"/>
    </source>
</evidence>
<dbReference type="InterPro" id="IPR004860">
    <property type="entry name" value="LAGLIDADG_dom"/>
</dbReference>
<evidence type="ECO:0000259" key="12">
    <source>
        <dbReference type="PROSITE" id="PS50051"/>
    </source>
</evidence>
<feature type="region of interest" description="Disordered" evidence="11">
    <location>
        <begin position="1145"/>
        <end position="1172"/>
    </location>
</feature>
<evidence type="ECO:0000313" key="15">
    <source>
        <dbReference type="EMBL" id="MDS0295832.1"/>
    </source>
</evidence>
<dbReference type="EC" id="3.6.4.12" evidence="2"/>
<dbReference type="CDD" id="cd00093">
    <property type="entry name" value="HTH_XRE"/>
    <property type="match status" value="1"/>
</dbReference>
<evidence type="ECO:0000313" key="16">
    <source>
        <dbReference type="Proteomes" id="UP001254813"/>
    </source>
</evidence>
<dbReference type="NCBIfam" id="TIGR01445">
    <property type="entry name" value="intein_Nterm"/>
    <property type="match status" value="1"/>
</dbReference>
<dbReference type="Pfam" id="PF17207">
    <property type="entry name" value="MCM_OB"/>
    <property type="match status" value="1"/>
</dbReference>
<dbReference type="InterPro" id="IPR036844">
    <property type="entry name" value="Hint_dom_sf"/>
</dbReference>
<dbReference type="GO" id="GO:0005524">
    <property type="term" value="F:ATP binding"/>
    <property type="evidence" value="ECO:0007669"/>
    <property type="project" value="UniProtKB-KW"/>
</dbReference>
<dbReference type="InterPro" id="IPR027925">
    <property type="entry name" value="MCM_N"/>
</dbReference>
<dbReference type="PANTHER" id="PTHR11630">
    <property type="entry name" value="DNA REPLICATION LICENSING FACTOR MCM FAMILY MEMBER"/>
    <property type="match status" value="1"/>
</dbReference>
<reference evidence="15 16" key="1">
    <citation type="submission" date="2022-06" db="EMBL/GenBank/DDBJ databases">
        <title>Halogeometricum sp. a new haloarchaeum isolate from saline soil.</title>
        <authorList>
            <person name="Strakova D."/>
            <person name="Galisteo C."/>
            <person name="Sanchez-Porro C."/>
            <person name="Ventosa A."/>
        </authorList>
    </citation>
    <scope>NUCLEOTIDE SEQUENCE [LARGE SCALE GENOMIC DNA]</scope>
    <source>
        <strain evidence="16">S3BR25-2</strain>
    </source>
</reference>
<evidence type="ECO:0000256" key="4">
    <source>
        <dbReference type="ARBA" id="ARBA00022741"/>
    </source>
</evidence>
<dbReference type="Gene3D" id="3.10.28.10">
    <property type="entry name" value="Homing endonucleases"/>
    <property type="match status" value="1"/>
</dbReference>
<keyword evidence="3" id="KW-0235">DNA replication</keyword>
<dbReference type="InterPro" id="IPR036388">
    <property type="entry name" value="WH-like_DNA-bd_sf"/>
</dbReference>
<dbReference type="RefSeq" id="WP_310929802.1">
    <property type="nucleotide sequence ID" value="NZ_JAMQOQ010000005.1"/>
</dbReference>
<dbReference type="PROSITE" id="PS50051">
    <property type="entry name" value="MCM_2"/>
    <property type="match status" value="2"/>
</dbReference>
<dbReference type="InterPro" id="IPR006141">
    <property type="entry name" value="Intein_N"/>
</dbReference>
<dbReference type="Pfam" id="PF14528">
    <property type="entry name" value="LAGLIDADG_3"/>
    <property type="match status" value="2"/>
</dbReference>
<dbReference type="Pfam" id="PF00493">
    <property type="entry name" value="MCM"/>
    <property type="match status" value="2"/>
</dbReference>
<keyword evidence="6" id="KW-0347">Helicase</keyword>
<feature type="domain" description="MCM C-terminal AAA(+) ATPase" evidence="12">
    <location>
        <begin position="280"/>
        <end position="336"/>
    </location>
</feature>
<dbReference type="InterPro" id="IPR027417">
    <property type="entry name" value="P-loop_NTPase"/>
</dbReference>
<evidence type="ECO:0000256" key="3">
    <source>
        <dbReference type="ARBA" id="ARBA00022705"/>
    </source>
</evidence>
<dbReference type="Gene3D" id="1.10.260.40">
    <property type="entry name" value="lambda repressor-like DNA-binding domains"/>
    <property type="match status" value="1"/>
</dbReference>
<dbReference type="CDD" id="cd00081">
    <property type="entry name" value="Hint"/>
    <property type="match status" value="2"/>
</dbReference>
<dbReference type="InterPro" id="IPR030934">
    <property type="entry name" value="Intein_C"/>
</dbReference>
<dbReference type="Pfam" id="PF21120">
    <property type="entry name" value="WHD_MCM_arc"/>
    <property type="match status" value="1"/>
</dbReference>
<dbReference type="InterPro" id="IPR006142">
    <property type="entry name" value="INTEIN"/>
</dbReference>
<dbReference type="PROSITE" id="PS50943">
    <property type="entry name" value="HTH_CROC1"/>
    <property type="match status" value="1"/>
</dbReference>
<feature type="domain" description="DOD-type homing endonuclease" evidence="13">
    <location>
        <begin position="489"/>
        <end position="629"/>
    </location>
</feature>
<sequence length="1172" mass="130102">MAQAPQDPDVDLTDRFVQFYRKYYSDDIGRLAQRYPNEQRSLYVDYDDLFRFDEDLAEDYRKKPDQIREYAEEALRLYDLPVDVKLGRAHVRLHNLPDSVDIRNIRVHDDHIGRMVSVQGIVRKATDVRPKITEAAFECQRCGTMTYIPQTDSGFQEPHECQGCERQGPFHVDFDQSEFVDSQKLRVQESPEGLRGGETPQSIDIDTEDDITGRVTAGDHVTVTGVLHIEQQTSGQEKTPIFDLYMDGVAIEIEDEEFEDMDISEEDVAEIIELSNEEDIYEKMVGSVAPSIYGYEQEKLAMILQLFSGVTKHLPDGSRIRGDLHMLLIGDPGTGKCVAGDTRVTLADGSEVPIRELVERNLDDPKPVDDGVWDSVDFAVPSMAPDGSISSRRATKVWKREAPERMYEVRTASGRELTVTPSHPLFVGRDGGTDAVVADDLETGDFVAVPRSLPVEGDDSLDVSIRRSRSSNAVRMDLPDRLTPSLARLLGYVAAEGYVERRDSGSGFVSVTNNDREILDDTLDALDGLGLSATERAPHDGKSARELICSSSELVSFLEELEPAFLAGSSEQRVPEAILRATRPVKRGFLRAFVDAEGTVSPTQREATVSSTSRDVLEGIRSLLLAFSVDSQLRPKAGGSFRLRISGDDFARYVERVGFVTERKIEAAAATVNADGNTNRDVVPGVDETLRDIRESLDLAQGDCGLPRSTYQHYERGDRNPSRDSLRTVVRAFSDAADGGIRADGDGGESVERQLASLRALADGDVAWDRIESIESVECDDEWVYDLEIEGTHNFLTNNVVSHNSQMLQYIRNIAPRSVYTSGKGSSSAGLTAAAVRDDFGDGQQWTLEAGALVLADKGIAAVDELDKMRPEDRSAMHEGLEQQQISVSKAGINATLKSRCSLLGAANPKYGRFDQYEPIGEQIDLEPALISRFDLIFTVTDTPDPDTDAELADHIINTNYAGELHTQRTKIANSEFTEDEVNSVTEEVAPEIDAELLRKYIAYAKRNCYPTMTQEAKQTIRDFYVNFRAKGSDEDSPIPVTARKLEALVRLAEASARVRLSDTVSEEDAVRVTNIVESCLRDIGMDPETGEFDADIVETGTSKNQRDRIKNLKALINELEDEYEGGAPVDEVLARAETELNLSESKAEQEIESLRRKGEVYEPRTDHLRTT</sequence>
<evidence type="ECO:0000256" key="8">
    <source>
        <dbReference type="ARBA" id="ARBA00022840"/>
    </source>
</evidence>
<evidence type="ECO:0000256" key="11">
    <source>
        <dbReference type="SAM" id="MobiDB-lite"/>
    </source>
</evidence>
<evidence type="ECO:0000256" key="10">
    <source>
        <dbReference type="ARBA" id="ARBA00023125"/>
    </source>
</evidence>
<feature type="domain" description="HTH cro/C1-type" evidence="14">
    <location>
        <begin position="704"/>
        <end position="733"/>
    </location>
</feature>
<dbReference type="InterPro" id="IPR003587">
    <property type="entry name" value="Hint_dom_N"/>
</dbReference>
<dbReference type="InterPro" id="IPR010982">
    <property type="entry name" value="Lambda_DNA-bd_dom_sf"/>
</dbReference>
<evidence type="ECO:0000259" key="14">
    <source>
        <dbReference type="PROSITE" id="PS50943"/>
    </source>
</evidence>
<dbReference type="SUPFAM" id="SSF52540">
    <property type="entry name" value="P-loop containing nucleoside triphosphate hydrolases"/>
    <property type="match status" value="1"/>
</dbReference>
<evidence type="ECO:0000259" key="13">
    <source>
        <dbReference type="PROSITE" id="PS50819"/>
    </source>
</evidence>
<dbReference type="InterPro" id="IPR033762">
    <property type="entry name" value="MCM_OB"/>
</dbReference>
<dbReference type="Gene3D" id="3.40.50.300">
    <property type="entry name" value="P-loop containing nucleotide triphosphate hydrolases"/>
    <property type="match status" value="2"/>
</dbReference>
<keyword evidence="8 15" id="KW-0067">ATP-binding</keyword>
<name>A0ABU2G4V9_9EURY</name>
<dbReference type="SMART" id="SM00306">
    <property type="entry name" value="HintN"/>
    <property type="match status" value="1"/>
</dbReference>
<evidence type="ECO:0000256" key="7">
    <source>
        <dbReference type="ARBA" id="ARBA00022813"/>
    </source>
</evidence>
<comment type="caution">
    <text evidence="15">The sequence shown here is derived from an EMBL/GenBank/DDBJ whole genome shotgun (WGS) entry which is preliminary data.</text>
</comment>
<dbReference type="InterPro" id="IPR004042">
    <property type="entry name" value="Intein_endonuc_central"/>
</dbReference>
<dbReference type="InterPro" id="IPR027434">
    <property type="entry name" value="Homing_endonucl"/>
</dbReference>
<dbReference type="PANTHER" id="PTHR11630:SF66">
    <property type="entry name" value="DNA REPLICATION LICENSING FACTOR MCM4"/>
    <property type="match status" value="1"/>
</dbReference>
<dbReference type="SUPFAM" id="SSF51294">
    <property type="entry name" value="Hedgehog/intein (Hint) domain"/>
    <property type="match status" value="1"/>
</dbReference>
<dbReference type="PROSITE" id="PS50818">
    <property type="entry name" value="INTEIN_C_TER"/>
    <property type="match status" value="1"/>
</dbReference>
<dbReference type="EMBL" id="JAMQOQ010000005">
    <property type="protein sequence ID" value="MDS0295832.1"/>
    <property type="molecule type" value="Genomic_DNA"/>
</dbReference>
<dbReference type="SMART" id="SM00350">
    <property type="entry name" value="MCM"/>
    <property type="match status" value="1"/>
</dbReference>
<dbReference type="InterPro" id="IPR031327">
    <property type="entry name" value="MCM"/>
</dbReference>
<dbReference type="PROSITE" id="PS50819">
    <property type="entry name" value="INTEIN_ENDONUCLEASE"/>
    <property type="match status" value="1"/>
</dbReference>
<dbReference type="InterPro" id="IPR012340">
    <property type="entry name" value="NA-bd_OB-fold"/>
</dbReference>
<dbReference type="PROSITE" id="PS50817">
    <property type="entry name" value="INTEIN_N_TER"/>
    <property type="match status" value="1"/>
</dbReference>
<feature type="domain" description="MCM C-terminal AAA(+) ATPase" evidence="12">
    <location>
        <begin position="805"/>
        <end position="956"/>
    </location>
</feature>
<feature type="compositionally biased region" description="Basic and acidic residues" evidence="11">
    <location>
        <begin position="1146"/>
        <end position="1172"/>
    </location>
</feature>
<proteinExistence type="inferred from homology"/>
<comment type="similarity">
    <text evidence="1">Belongs to the MCM family.</text>
</comment>
<dbReference type="Proteomes" id="UP001254813">
    <property type="component" value="Unassembled WGS sequence"/>
</dbReference>
<keyword evidence="7" id="KW-0068">Autocatalytic cleavage</keyword>
<organism evidence="15 16">
    <name type="scientific">Halogeometricum luteum</name>
    <dbReference type="NCBI Taxonomy" id="2950537"/>
    <lineage>
        <taxon>Archaea</taxon>
        <taxon>Methanobacteriati</taxon>
        <taxon>Methanobacteriota</taxon>
        <taxon>Stenosarchaea group</taxon>
        <taxon>Halobacteria</taxon>
        <taxon>Halobacteriales</taxon>
        <taxon>Haloferacaceae</taxon>
        <taxon>Halogeometricum</taxon>
    </lineage>
</organism>
<protein>
    <recommendedName>
        <fullName evidence="2">DNA helicase</fullName>
        <ecNumber evidence="2">3.6.4.12</ecNumber>
    </recommendedName>
</protein>
<evidence type="ECO:0000256" key="2">
    <source>
        <dbReference type="ARBA" id="ARBA00012551"/>
    </source>
</evidence>
<dbReference type="PRINTS" id="PR00379">
    <property type="entry name" value="INTEIN"/>
</dbReference>
<dbReference type="InterPro" id="IPR003586">
    <property type="entry name" value="Hint_dom_C"/>
</dbReference>
<dbReference type="Gene3D" id="1.10.10.10">
    <property type="entry name" value="Winged helix-like DNA-binding domain superfamily/Winged helix DNA-binding domain"/>
    <property type="match status" value="1"/>
</dbReference>
<dbReference type="Pfam" id="PF17855">
    <property type="entry name" value="MCM_lid"/>
    <property type="match status" value="1"/>
</dbReference>
<dbReference type="SUPFAM" id="SSF50249">
    <property type="entry name" value="Nucleic acid-binding proteins"/>
    <property type="match status" value="1"/>
</dbReference>
<keyword evidence="5" id="KW-0378">Hydrolase</keyword>